<evidence type="ECO:0000256" key="3">
    <source>
        <dbReference type="SAM" id="Phobius"/>
    </source>
</evidence>
<keyword evidence="3" id="KW-1133">Transmembrane helix</keyword>
<accession>A0A7D5P4I3</accession>
<keyword evidence="6" id="KW-1185">Reference proteome</keyword>
<protein>
    <submittedName>
        <fullName evidence="5">Glycosyltransferase family 2 protein</fullName>
    </submittedName>
</protein>
<dbReference type="SUPFAM" id="SSF53448">
    <property type="entry name" value="Nucleotide-diphospho-sugar transferases"/>
    <property type="match status" value="1"/>
</dbReference>
<feature type="transmembrane region" description="Helical" evidence="3">
    <location>
        <begin position="39"/>
        <end position="59"/>
    </location>
</feature>
<evidence type="ECO:0000313" key="5">
    <source>
        <dbReference type="EMBL" id="QLH77278.1"/>
    </source>
</evidence>
<evidence type="ECO:0000256" key="1">
    <source>
        <dbReference type="ARBA" id="ARBA00022676"/>
    </source>
</evidence>
<dbReference type="GeneID" id="56077842"/>
<feature type="transmembrane region" description="Helical" evidence="3">
    <location>
        <begin position="387"/>
        <end position="410"/>
    </location>
</feature>
<dbReference type="EMBL" id="CP058910">
    <property type="protein sequence ID" value="QLH77278.1"/>
    <property type="molecule type" value="Genomic_DNA"/>
</dbReference>
<dbReference type="GO" id="GO:0016757">
    <property type="term" value="F:glycosyltransferase activity"/>
    <property type="evidence" value="ECO:0007669"/>
    <property type="project" value="UniProtKB-KW"/>
</dbReference>
<proteinExistence type="predicted"/>
<dbReference type="OrthoDB" id="43988at2157"/>
<feature type="transmembrane region" description="Helical" evidence="3">
    <location>
        <begin position="71"/>
        <end position="104"/>
    </location>
</feature>
<evidence type="ECO:0000259" key="4">
    <source>
        <dbReference type="Pfam" id="PF00535"/>
    </source>
</evidence>
<dbReference type="CDD" id="cd06423">
    <property type="entry name" value="CESA_like"/>
    <property type="match status" value="1"/>
</dbReference>
<feature type="domain" description="Glycosyltransferase 2-like" evidence="4">
    <location>
        <begin position="123"/>
        <end position="284"/>
    </location>
</feature>
<reference evidence="5 6" key="1">
    <citation type="submission" date="2020-07" db="EMBL/GenBank/DDBJ databases">
        <title>Halosimplex pelagicum sp. nov. and Halosimplex rubrum sp. nov., isolated from salted brown alga Laminaria, and emended description of the genus Halosimplex.</title>
        <authorList>
            <person name="Cui H."/>
        </authorList>
    </citation>
    <scope>NUCLEOTIDE SEQUENCE [LARGE SCALE GENOMIC DNA]</scope>
    <source>
        <strain evidence="5 6">R27</strain>
    </source>
</reference>
<evidence type="ECO:0000313" key="6">
    <source>
        <dbReference type="Proteomes" id="UP000509667"/>
    </source>
</evidence>
<dbReference type="InterPro" id="IPR001173">
    <property type="entry name" value="Glyco_trans_2-like"/>
</dbReference>
<feature type="transmembrane region" description="Helical" evidence="3">
    <location>
        <begin position="422"/>
        <end position="450"/>
    </location>
</feature>
<feature type="transmembrane region" description="Helical" evidence="3">
    <location>
        <begin position="361"/>
        <end position="381"/>
    </location>
</feature>
<dbReference type="AlphaFoldDB" id="A0A7D5P4I3"/>
<keyword evidence="3" id="KW-0812">Transmembrane</keyword>
<dbReference type="PANTHER" id="PTHR43630:SF1">
    <property type="entry name" value="POLY-BETA-1,6-N-ACETYL-D-GLUCOSAMINE SYNTHASE"/>
    <property type="match status" value="1"/>
</dbReference>
<organism evidence="5 6">
    <name type="scientific">Halosimplex rubrum</name>
    <dbReference type="NCBI Taxonomy" id="869889"/>
    <lineage>
        <taxon>Archaea</taxon>
        <taxon>Methanobacteriati</taxon>
        <taxon>Methanobacteriota</taxon>
        <taxon>Stenosarchaea group</taxon>
        <taxon>Halobacteria</taxon>
        <taxon>Halobacteriales</taxon>
        <taxon>Haloarculaceae</taxon>
        <taxon>Halosimplex</taxon>
    </lineage>
</organism>
<dbReference type="Proteomes" id="UP000509667">
    <property type="component" value="Chromosome"/>
</dbReference>
<dbReference type="Gene3D" id="3.90.550.10">
    <property type="entry name" value="Spore Coat Polysaccharide Biosynthesis Protein SpsA, Chain A"/>
    <property type="match status" value="1"/>
</dbReference>
<dbReference type="RefSeq" id="WP_179911207.1">
    <property type="nucleotide sequence ID" value="NZ_CP058910.1"/>
</dbReference>
<gene>
    <name evidence="5" type="ORF">HZS55_08225</name>
</gene>
<sequence>MRPRNALPSVSPGPGRLRRTLRRSAAAVRALRPDSVREAVDATAYVGLVAAVVVAGYLQGGMTVVVAVPTVLGIGLGSIVVVQAVMACFTVSGMFGCSALALFGQRAVEETGRRPSTGPTVTAVVPVHRDAAVLDRSVESLLDGRYEDLRVVVVAEPDDEASIARAREYAAREARVEVLVNTRYPGSKAGAVNYAAEATDSPYLAVFDADERVDPRFVSTAVARLDDCDVVQGRTVPEPDGLVETIAYYESVVLGDLSQRLLTLVTDFTMAASRTVVMRRSAFEAVDGYDPAMLTEDYAFAFDCYEADLDVVELLSQASTIEGAHSVADWWGQRKRWMTGYAQTLHDLLVGCRSPRNYRTLLAPLLCAGSVFGNVFMLSLVSKAAVLVVSGAVTWLALPVATLAGAALALRVSDARRGRVDSVGLAWLATPLVLPLYSLVGIRAAVAYLFTWDGEWYSVAKGV</sequence>
<keyword evidence="1" id="KW-0328">Glycosyltransferase</keyword>
<dbReference type="KEGG" id="hrr:HZS55_08225"/>
<name>A0A7D5P4I3_9EURY</name>
<dbReference type="InterPro" id="IPR029044">
    <property type="entry name" value="Nucleotide-diphossugar_trans"/>
</dbReference>
<evidence type="ECO:0000256" key="2">
    <source>
        <dbReference type="ARBA" id="ARBA00022679"/>
    </source>
</evidence>
<keyword evidence="3" id="KW-0472">Membrane</keyword>
<dbReference type="PANTHER" id="PTHR43630">
    <property type="entry name" value="POLY-BETA-1,6-N-ACETYL-D-GLUCOSAMINE SYNTHASE"/>
    <property type="match status" value="1"/>
</dbReference>
<keyword evidence="2 5" id="KW-0808">Transferase</keyword>
<dbReference type="Pfam" id="PF00535">
    <property type="entry name" value="Glycos_transf_2"/>
    <property type="match status" value="1"/>
</dbReference>